<evidence type="ECO:0000256" key="2">
    <source>
        <dbReference type="ARBA" id="ARBA00007524"/>
    </source>
</evidence>
<dbReference type="EMBL" id="AQHW01000017">
    <property type="protein sequence ID" value="KKB54186.1"/>
    <property type="molecule type" value="Genomic_DNA"/>
</dbReference>
<dbReference type="InterPro" id="IPR004307">
    <property type="entry name" value="TspO_MBR"/>
</dbReference>
<name>A0A0F5J8H0_9BACT</name>
<evidence type="ECO:0000256" key="5">
    <source>
        <dbReference type="ARBA" id="ARBA00023136"/>
    </source>
</evidence>
<dbReference type="Proteomes" id="UP000033035">
    <property type="component" value="Unassembled WGS sequence"/>
</dbReference>
<dbReference type="Pfam" id="PF03073">
    <property type="entry name" value="TspO_MBR"/>
    <property type="match status" value="1"/>
</dbReference>
<evidence type="ECO:0000313" key="7">
    <source>
        <dbReference type="EMBL" id="KKB54186.1"/>
    </source>
</evidence>
<keyword evidence="5 6" id="KW-0472">Membrane</keyword>
<reference evidence="7 8" key="1">
    <citation type="submission" date="2013-04" db="EMBL/GenBank/DDBJ databases">
        <title>The Genome Sequence of Parabacteroides gordonii DSM 23371.</title>
        <authorList>
            <consortium name="The Broad Institute Genomics Platform"/>
            <person name="Earl A."/>
            <person name="Ward D."/>
            <person name="Feldgarden M."/>
            <person name="Gevers D."/>
            <person name="Martens E."/>
            <person name="Sakamoto M."/>
            <person name="Benno Y."/>
            <person name="Suzuki N."/>
            <person name="Matsunaga N."/>
            <person name="Koshihara K."/>
            <person name="Seki M."/>
            <person name="Komiya H."/>
            <person name="Walker B."/>
            <person name="Young S."/>
            <person name="Zeng Q."/>
            <person name="Gargeya S."/>
            <person name="Fitzgerald M."/>
            <person name="Haas B."/>
            <person name="Abouelleil A."/>
            <person name="Allen A.W."/>
            <person name="Alvarado L."/>
            <person name="Arachchi H.M."/>
            <person name="Berlin A.M."/>
            <person name="Chapman S.B."/>
            <person name="Gainer-Dewar J."/>
            <person name="Goldberg J."/>
            <person name="Griggs A."/>
            <person name="Gujja S."/>
            <person name="Hansen M."/>
            <person name="Howarth C."/>
            <person name="Imamovic A."/>
            <person name="Ireland A."/>
            <person name="Larimer J."/>
            <person name="McCowan C."/>
            <person name="Murphy C."/>
            <person name="Pearson M."/>
            <person name="Poon T.W."/>
            <person name="Priest M."/>
            <person name="Roberts A."/>
            <person name="Saif S."/>
            <person name="Shea T."/>
            <person name="Sisk P."/>
            <person name="Sykes S."/>
            <person name="Wortman J."/>
            <person name="Nusbaum C."/>
            <person name="Birren B."/>
        </authorList>
    </citation>
    <scope>NUCLEOTIDE SEQUENCE [LARGE SCALE GENOMIC DNA]</scope>
    <source>
        <strain evidence="7 8">MS-1</strain>
    </source>
</reference>
<evidence type="ECO:0000256" key="6">
    <source>
        <dbReference type="SAM" id="Phobius"/>
    </source>
</evidence>
<comment type="subcellular location">
    <subcellularLocation>
        <location evidence="1">Membrane</location>
        <topology evidence="1">Multi-pass membrane protein</topology>
    </subcellularLocation>
</comment>
<sequence>MRKALNIIIPILVCFLVGLSATYFQADAIKNWYPTLIKPAVTPPNIVFPIAWSIIYVCMGLSIGLLINSTIERRRFFIKAFIFQLFFNFTWSISFFYIQNPLIGFINILLLDIFVINYTLKSYQVNKASSILFIPYLIWLLFATYLNGYILMYN</sequence>
<protein>
    <recommendedName>
        <fullName evidence="9">Tryptophan-rich sensory protein</fullName>
    </recommendedName>
</protein>
<dbReference type="STRING" id="1203610.HMPREF1536_03767"/>
<dbReference type="FunFam" id="1.20.1260.100:FF:000001">
    <property type="entry name" value="translocator protein 2"/>
    <property type="match status" value="1"/>
</dbReference>
<evidence type="ECO:0000313" key="8">
    <source>
        <dbReference type="Proteomes" id="UP000033035"/>
    </source>
</evidence>
<evidence type="ECO:0008006" key="9">
    <source>
        <dbReference type="Google" id="ProtNLM"/>
    </source>
</evidence>
<dbReference type="GO" id="GO:0033013">
    <property type="term" value="P:tetrapyrrole metabolic process"/>
    <property type="evidence" value="ECO:0007669"/>
    <property type="project" value="UniProtKB-ARBA"/>
</dbReference>
<feature type="transmembrane region" description="Helical" evidence="6">
    <location>
        <begin position="7"/>
        <end position="26"/>
    </location>
</feature>
<comment type="similarity">
    <text evidence="2">Belongs to the TspO/BZRP family.</text>
</comment>
<evidence type="ECO:0000256" key="1">
    <source>
        <dbReference type="ARBA" id="ARBA00004141"/>
    </source>
</evidence>
<dbReference type="CDD" id="cd15904">
    <property type="entry name" value="TSPO_MBR"/>
    <property type="match status" value="1"/>
</dbReference>
<dbReference type="HOGENOM" id="CLU_091805_2_0_10"/>
<evidence type="ECO:0000256" key="4">
    <source>
        <dbReference type="ARBA" id="ARBA00022989"/>
    </source>
</evidence>
<dbReference type="PIRSF" id="PIRSF005859">
    <property type="entry name" value="PBR"/>
    <property type="match status" value="1"/>
</dbReference>
<keyword evidence="4 6" id="KW-1133">Transmembrane helix</keyword>
<dbReference type="PATRIC" id="fig|1203610.3.peg.3840"/>
<evidence type="ECO:0000256" key="3">
    <source>
        <dbReference type="ARBA" id="ARBA00022692"/>
    </source>
</evidence>
<feature type="transmembrane region" description="Helical" evidence="6">
    <location>
        <begin position="46"/>
        <end position="67"/>
    </location>
</feature>
<keyword evidence="3 6" id="KW-0812">Transmembrane</keyword>
<dbReference type="RefSeq" id="WP_028728786.1">
    <property type="nucleotide sequence ID" value="NZ_AUAE01000037.1"/>
</dbReference>
<feature type="transmembrane region" description="Helical" evidence="6">
    <location>
        <begin position="132"/>
        <end position="152"/>
    </location>
</feature>
<keyword evidence="8" id="KW-1185">Reference proteome</keyword>
<dbReference type="InterPro" id="IPR038330">
    <property type="entry name" value="TspO/MBR-related_sf"/>
</dbReference>
<accession>A0A0F5J8H0</accession>
<dbReference type="PANTHER" id="PTHR10057:SF0">
    <property type="entry name" value="TRANSLOCATOR PROTEIN"/>
    <property type="match status" value="1"/>
</dbReference>
<dbReference type="GO" id="GO:0016020">
    <property type="term" value="C:membrane"/>
    <property type="evidence" value="ECO:0007669"/>
    <property type="project" value="UniProtKB-SubCell"/>
</dbReference>
<dbReference type="AlphaFoldDB" id="A0A0F5J8H0"/>
<organism evidence="7 8">
    <name type="scientific">Parabacteroides gordonii MS-1 = DSM 23371</name>
    <dbReference type="NCBI Taxonomy" id="1203610"/>
    <lineage>
        <taxon>Bacteria</taxon>
        <taxon>Pseudomonadati</taxon>
        <taxon>Bacteroidota</taxon>
        <taxon>Bacteroidia</taxon>
        <taxon>Bacteroidales</taxon>
        <taxon>Tannerellaceae</taxon>
        <taxon>Parabacteroides</taxon>
    </lineage>
</organism>
<dbReference type="Gene3D" id="1.20.1260.100">
    <property type="entry name" value="TspO/MBR protein"/>
    <property type="match status" value="1"/>
</dbReference>
<dbReference type="PANTHER" id="PTHR10057">
    <property type="entry name" value="PERIPHERAL-TYPE BENZODIAZEPINE RECEPTOR"/>
    <property type="match status" value="1"/>
</dbReference>
<proteinExistence type="inferred from homology"/>
<comment type="caution">
    <text evidence="7">The sequence shown here is derived from an EMBL/GenBank/DDBJ whole genome shotgun (WGS) entry which is preliminary data.</text>
</comment>
<gene>
    <name evidence="7" type="ORF">HMPREF1536_03767</name>
</gene>